<evidence type="ECO:0000256" key="4">
    <source>
        <dbReference type="ARBA" id="ARBA00022723"/>
    </source>
</evidence>
<protein>
    <submittedName>
        <fullName evidence="7">Dihydroorotase</fullName>
    </submittedName>
</protein>
<dbReference type="InterPro" id="IPR050138">
    <property type="entry name" value="DHOase/Allantoinase_Hydrolase"/>
</dbReference>
<dbReference type="NCBIfam" id="TIGR00857">
    <property type="entry name" value="pyrC_multi"/>
    <property type="match status" value="1"/>
</dbReference>
<dbReference type="GO" id="GO:0046872">
    <property type="term" value="F:metal ion binding"/>
    <property type="evidence" value="ECO:0007669"/>
    <property type="project" value="UniProtKB-KW"/>
</dbReference>
<evidence type="ECO:0000313" key="8">
    <source>
        <dbReference type="Proteomes" id="UP000298616"/>
    </source>
</evidence>
<dbReference type="PANTHER" id="PTHR43668:SF4">
    <property type="entry name" value="ALLANTOINASE"/>
    <property type="match status" value="1"/>
</dbReference>
<dbReference type="Proteomes" id="UP000298616">
    <property type="component" value="Chromosome"/>
</dbReference>
<reference evidence="7 8" key="1">
    <citation type="submission" date="2018-04" db="EMBL/GenBank/DDBJ databases">
        <title>Complete genome uncultured novel isolate.</title>
        <authorList>
            <person name="Merlino G."/>
        </authorList>
    </citation>
    <scope>NUCLEOTIDE SEQUENCE [LARGE SCALE GENOMIC DNA]</scope>
    <source>
        <strain evidence="8">R1DC9</strain>
    </source>
</reference>
<organism evidence="7 8">
    <name type="scientific">Mangrovivirga cuniculi</name>
    <dbReference type="NCBI Taxonomy" id="2715131"/>
    <lineage>
        <taxon>Bacteria</taxon>
        <taxon>Pseudomonadati</taxon>
        <taxon>Bacteroidota</taxon>
        <taxon>Cytophagia</taxon>
        <taxon>Cytophagales</taxon>
        <taxon>Mangrovivirgaceae</taxon>
        <taxon>Mangrovivirga</taxon>
    </lineage>
</organism>
<evidence type="ECO:0000256" key="3">
    <source>
        <dbReference type="ARBA" id="ARBA00010286"/>
    </source>
</evidence>
<dbReference type="InterPro" id="IPR002195">
    <property type="entry name" value="Dihydroorotase_CS"/>
</dbReference>
<dbReference type="Gene3D" id="2.30.40.10">
    <property type="entry name" value="Urease, subunit C, domain 1"/>
    <property type="match status" value="1"/>
</dbReference>
<dbReference type="InterPro" id="IPR006680">
    <property type="entry name" value="Amidohydro-rel"/>
</dbReference>
<proteinExistence type="inferred from homology"/>
<dbReference type="KEGG" id="fpf:DCC35_01395"/>
<dbReference type="EMBL" id="CP028923">
    <property type="protein sequence ID" value="QCK13501.1"/>
    <property type="molecule type" value="Genomic_DNA"/>
</dbReference>
<dbReference type="GO" id="GO:0005737">
    <property type="term" value="C:cytoplasm"/>
    <property type="evidence" value="ECO:0007669"/>
    <property type="project" value="TreeGrafter"/>
</dbReference>
<evidence type="ECO:0000256" key="2">
    <source>
        <dbReference type="ARBA" id="ARBA00002368"/>
    </source>
</evidence>
<dbReference type="SUPFAM" id="SSF51556">
    <property type="entry name" value="Metallo-dependent hydrolases"/>
    <property type="match status" value="1"/>
</dbReference>
<dbReference type="PROSITE" id="PS00483">
    <property type="entry name" value="DIHYDROOROTASE_2"/>
    <property type="match status" value="1"/>
</dbReference>
<accession>A0A4D7JCU7</accession>
<evidence type="ECO:0000256" key="5">
    <source>
        <dbReference type="ARBA" id="ARBA00022801"/>
    </source>
</evidence>
<dbReference type="Pfam" id="PF01979">
    <property type="entry name" value="Amidohydro_1"/>
    <property type="match status" value="1"/>
</dbReference>
<dbReference type="Gene3D" id="3.20.20.140">
    <property type="entry name" value="Metal-dependent hydrolases"/>
    <property type="match status" value="1"/>
</dbReference>
<dbReference type="GO" id="GO:0006145">
    <property type="term" value="P:purine nucleobase catabolic process"/>
    <property type="evidence" value="ECO:0007669"/>
    <property type="project" value="TreeGrafter"/>
</dbReference>
<dbReference type="InterPro" id="IPR032466">
    <property type="entry name" value="Metal_Hydrolase"/>
</dbReference>
<dbReference type="GO" id="GO:0004038">
    <property type="term" value="F:allantoinase activity"/>
    <property type="evidence" value="ECO:0007669"/>
    <property type="project" value="TreeGrafter"/>
</dbReference>
<dbReference type="AlphaFoldDB" id="A0A4D7JCU7"/>
<dbReference type="NCBIfam" id="NF006688">
    <property type="entry name" value="PRK09236.1"/>
    <property type="match status" value="1"/>
</dbReference>
<dbReference type="RefSeq" id="WP_137089096.1">
    <property type="nucleotide sequence ID" value="NZ_CP028923.1"/>
</dbReference>
<keyword evidence="5" id="KW-0378">Hydrolase</keyword>
<dbReference type="PANTHER" id="PTHR43668">
    <property type="entry name" value="ALLANTOINASE"/>
    <property type="match status" value="1"/>
</dbReference>
<evidence type="ECO:0000313" key="7">
    <source>
        <dbReference type="EMBL" id="QCK13501.1"/>
    </source>
</evidence>
<keyword evidence="4" id="KW-0479">Metal-binding</keyword>
<dbReference type="OrthoDB" id="9765462at2"/>
<evidence type="ECO:0000256" key="1">
    <source>
        <dbReference type="ARBA" id="ARBA00001947"/>
    </source>
</evidence>
<gene>
    <name evidence="7" type="ORF">DCC35_01395</name>
</gene>
<sequence length="446" mass="49792">MRSYLISNANIVNEGRIFTGDVLIKEGRIEKISSSINADQADEVIDAEGKYLFPGVIDDQVHFREPGLTHKANIATESRAAVAGGVTSFMEMPNTVPQALTQELLADKYAIAAKSSPANYSFFMGASNDNLDEVLKTDPTKVCGVKVFMGSSTGNMLVDNQQTLESIFGSTNMLIATHCEDEETVRANTAKYVEKYGDNIPVKYHPIIRSEEACYKSSSFAVSLAKKHGARLHVLHISTAKELELFSNKLPLEEKKITAEACIHHLWFSDEDYEEKGTLIKWNPAVKKASDRAAIWEAVNNNTIDVIATDHAPHTLEEKDNPYTKAPSGGPLIQHTLVAMIDKHKEGKITLEHIAEKMAHSPARLFRIKERGYIREGYYADLTLVDLEDSTPVTKESLLYKCNWSPFEGYTFKSKVTHTFVSGNKVYENEKVIDDKMGMRMEFKAD</sequence>
<evidence type="ECO:0000259" key="6">
    <source>
        <dbReference type="Pfam" id="PF01979"/>
    </source>
</evidence>
<feature type="domain" description="Amidohydrolase-related" evidence="6">
    <location>
        <begin position="51"/>
        <end position="426"/>
    </location>
</feature>
<comment type="function">
    <text evidence="2">Catalyzes the reversible cyclization of carbamoyl aspartate to dihydroorotate.</text>
</comment>
<dbReference type="CDD" id="cd01318">
    <property type="entry name" value="DHOase_IIb"/>
    <property type="match status" value="1"/>
</dbReference>
<name>A0A4D7JCU7_9BACT</name>
<comment type="cofactor">
    <cofactor evidence="1">
        <name>Zn(2+)</name>
        <dbReference type="ChEBI" id="CHEBI:29105"/>
    </cofactor>
</comment>
<comment type="similarity">
    <text evidence="3">Belongs to the metallo-dependent hydrolases superfamily. DHOase family. Class I DHOase subfamily.</text>
</comment>
<dbReference type="InterPro" id="IPR011059">
    <property type="entry name" value="Metal-dep_hydrolase_composite"/>
</dbReference>
<keyword evidence="8" id="KW-1185">Reference proteome</keyword>
<dbReference type="SUPFAM" id="SSF51338">
    <property type="entry name" value="Composite domain of metallo-dependent hydrolases"/>
    <property type="match status" value="1"/>
</dbReference>